<sequence>MWRNKRALSESDCEQDLYLDEHSNKDCSSPGEGLNESCGTSSTGGNMTRKRRRGIIEKRRRDRINHSLSELRRLVPSAFEKQGSAKLEKAEILQLTVDHLKMLHAKGLDALAYDPHKFAMDYHNIGFRECTAEVARYLVSVEGMDVQDPLRLRLMSHLQCFAAQRELSNKPVTAAAGGGGSVGSSGVVTSPVSNAATPSSAIINTPAPSNAWPFPPTPGSYGGGHNVNSAVQHHHNFNNHPATSSSGGQQSGTPGPSSVFDQSAHHYGMDMGNSFGHPAAANAARLHHHTAMPHHHHHQTGTTMTTLQPVQPGHPHHPATASYPHVNHHPFPTLAAQNGGYTTSGNQVRPYRPWGAELVY</sequence>
<dbReference type="SMART" id="SM00511">
    <property type="entry name" value="ORANGE"/>
    <property type="match status" value="1"/>
</dbReference>
<dbReference type="InterPro" id="IPR036638">
    <property type="entry name" value="HLH_DNA-bd_sf"/>
</dbReference>
<dbReference type="eggNOG" id="KOG4304">
    <property type="taxonomic scope" value="Eukaryota"/>
</dbReference>
<dbReference type="AlphaFoldDB" id="E9H2B3"/>
<evidence type="ECO:0000313" key="14">
    <source>
        <dbReference type="Proteomes" id="UP000000305"/>
    </source>
</evidence>
<dbReference type="GO" id="GO:0000978">
    <property type="term" value="F:RNA polymerase II cis-regulatory region sequence-specific DNA binding"/>
    <property type="evidence" value="ECO:0000318"/>
    <property type="project" value="GO_Central"/>
</dbReference>
<dbReference type="HOGENOM" id="CLU_048294_0_0_1"/>
<evidence type="ECO:0000256" key="4">
    <source>
        <dbReference type="ARBA" id="ARBA00022976"/>
    </source>
</evidence>
<dbReference type="GO" id="GO:0050767">
    <property type="term" value="P:regulation of neurogenesis"/>
    <property type="evidence" value="ECO:0000318"/>
    <property type="project" value="GO_Central"/>
</dbReference>
<evidence type="ECO:0000259" key="12">
    <source>
        <dbReference type="PROSITE" id="PS51054"/>
    </source>
</evidence>
<dbReference type="SUPFAM" id="SSF158457">
    <property type="entry name" value="Orange domain-like"/>
    <property type="match status" value="1"/>
</dbReference>
<keyword evidence="8" id="KW-0539">Nucleus</keyword>
<keyword evidence="4" id="KW-0914">Notch signaling pathway</keyword>
<dbReference type="EMBL" id="GL732585">
    <property type="protein sequence ID" value="EFX74143.1"/>
    <property type="molecule type" value="Genomic_DNA"/>
</dbReference>
<evidence type="ECO:0000256" key="10">
    <source>
        <dbReference type="SAM" id="MobiDB-lite"/>
    </source>
</evidence>
<gene>
    <name evidence="13" type="primary">BRD.1</name>
    <name evidence="13" type="ORF">DAPPUDRAFT_347250</name>
</gene>
<evidence type="ECO:0000256" key="7">
    <source>
        <dbReference type="ARBA" id="ARBA00023163"/>
    </source>
</evidence>
<name>E9H2B3_DAPPU</name>
<dbReference type="Gene3D" id="6.10.250.980">
    <property type="match status" value="1"/>
</dbReference>
<proteinExistence type="inferred from homology"/>
<evidence type="ECO:0000313" key="13">
    <source>
        <dbReference type="EMBL" id="EFX74143.1"/>
    </source>
</evidence>
<dbReference type="PROSITE" id="PS50888">
    <property type="entry name" value="BHLH"/>
    <property type="match status" value="1"/>
</dbReference>
<comment type="similarity">
    <text evidence="9">Belongs to the HEY family.</text>
</comment>
<comment type="subcellular location">
    <subcellularLocation>
        <location evidence="1">Nucleus</location>
    </subcellularLocation>
</comment>
<keyword evidence="5" id="KW-0805">Transcription regulation</keyword>
<keyword evidence="14" id="KW-1185">Reference proteome</keyword>
<dbReference type="FunFam" id="4.10.280.10:FF:000012">
    <property type="entry name" value="hairy/enhancer-of-split related with YRPW motif protein 1"/>
    <property type="match status" value="1"/>
</dbReference>
<dbReference type="PROSITE" id="PS51054">
    <property type="entry name" value="ORANGE"/>
    <property type="match status" value="1"/>
</dbReference>
<feature type="domain" description="Orange" evidence="12">
    <location>
        <begin position="126"/>
        <end position="158"/>
    </location>
</feature>
<dbReference type="InterPro" id="IPR011598">
    <property type="entry name" value="bHLH_dom"/>
</dbReference>
<feature type="region of interest" description="Disordered" evidence="10">
    <location>
        <begin position="22"/>
        <end position="53"/>
    </location>
</feature>
<feature type="region of interest" description="Disordered" evidence="10">
    <location>
        <begin position="214"/>
        <end position="274"/>
    </location>
</feature>
<dbReference type="STRING" id="6669.E9H2B3"/>
<dbReference type="SUPFAM" id="SSF47459">
    <property type="entry name" value="HLH, helix-loop-helix DNA-binding domain"/>
    <property type="match status" value="1"/>
</dbReference>
<keyword evidence="2" id="KW-0217">Developmental protein</keyword>
<feature type="region of interest" description="Disordered" evidence="10">
    <location>
        <begin position="290"/>
        <end position="316"/>
    </location>
</feature>
<dbReference type="GO" id="GO:0009952">
    <property type="term" value="P:anterior/posterior pattern specification"/>
    <property type="evidence" value="ECO:0000318"/>
    <property type="project" value="GO_Central"/>
</dbReference>
<dbReference type="GO" id="GO:0007219">
    <property type="term" value="P:Notch signaling pathway"/>
    <property type="evidence" value="ECO:0007669"/>
    <property type="project" value="UniProtKB-KW"/>
</dbReference>
<dbReference type="PANTHER" id="PTHR10985">
    <property type="entry name" value="BASIC HELIX-LOOP-HELIX TRANSCRIPTION FACTOR, HES-RELATED"/>
    <property type="match status" value="1"/>
</dbReference>
<dbReference type="GO" id="GO:0006357">
    <property type="term" value="P:regulation of transcription by RNA polymerase II"/>
    <property type="evidence" value="ECO:0000318"/>
    <property type="project" value="GO_Central"/>
</dbReference>
<dbReference type="GO" id="GO:0005634">
    <property type="term" value="C:nucleus"/>
    <property type="evidence" value="ECO:0000318"/>
    <property type="project" value="GO_Central"/>
</dbReference>
<reference evidence="13 14" key="1">
    <citation type="journal article" date="2011" name="Science">
        <title>The ecoresponsive genome of Daphnia pulex.</title>
        <authorList>
            <person name="Colbourne J.K."/>
            <person name="Pfrender M.E."/>
            <person name="Gilbert D."/>
            <person name="Thomas W.K."/>
            <person name="Tucker A."/>
            <person name="Oakley T.H."/>
            <person name="Tokishita S."/>
            <person name="Aerts A."/>
            <person name="Arnold G.J."/>
            <person name="Basu M.K."/>
            <person name="Bauer D.J."/>
            <person name="Caceres C.E."/>
            <person name="Carmel L."/>
            <person name="Casola C."/>
            <person name="Choi J.H."/>
            <person name="Detter J.C."/>
            <person name="Dong Q."/>
            <person name="Dusheyko S."/>
            <person name="Eads B.D."/>
            <person name="Frohlich T."/>
            <person name="Geiler-Samerotte K.A."/>
            <person name="Gerlach D."/>
            <person name="Hatcher P."/>
            <person name="Jogdeo S."/>
            <person name="Krijgsveld J."/>
            <person name="Kriventseva E.V."/>
            <person name="Kultz D."/>
            <person name="Laforsch C."/>
            <person name="Lindquist E."/>
            <person name="Lopez J."/>
            <person name="Manak J.R."/>
            <person name="Muller J."/>
            <person name="Pangilinan J."/>
            <person name="Patwardhan R.P."/>
            <person name="Pitluck S."/>
            <person name="Pritham E.J."/>
            <person name="Rechtsteiner A."/>
            <person name="Rho M."/>
            <person name="Rogozin I.B."/>
            <person name="Sakarya O."/>
            <person name="Salamov A."/>
            <person name="Schaack S."/>
            <person name="Shapiro H."/>
            <person name="Shiga Y."/>
            <person name="Skalitzky C."/>
            <person name="Smith Z."/>
            <person name="Souvorov A."/>
            <person name="Sung W."/>
            <person name="Tang Z."/>
            <person name="Tsuchiya D."/>
            <person name="Tu H."/>
            <person name="Vos H."/>
            <person name="Wang M."/>
            <person name="Wolf Y.I."/>
            <person name="Yamagata H."/>
            <person name="Yamada T."/>
            <person name="Ye Y."/>
            <person name="Shaw J.R."/>
            <person name="Andrews J."/>
            <person name="Crease T.J."/>
            <person name="Tang H."/>
            <person name="Lucas S.M."/>
            <person name="Robertson H.M."/>
            <person name="Bork P."/>
            <person name="Koonin E.V."/>
            <person name="Zdobnov E.M."/>
            <person name="Grigoriev I.V."/>
            <person name="Lynch M."/>
            <person name="Boore J.L."/>
        </authorList>
    </citation>
    <scope>NUCLEOTIDE SEQUENCE [LARGE SCALE GENOMIC DNA]</scope>
</reference>
<dbReference type="GO" id="GO:0000981">
    <property type="term" value="F:DNA-binding transcription factor activity, RNA polymerase II-specific"/>
    <property type="evidence" value="ECO:0000318"/>
    <property type="project" value="GO_Central"/>
</dbReference>
<evidence type="ECO:0000256" key="3">
    <source>
        <dbReference type="ARBA" id="ARBA00022491"/>
    </source>
</evidence>
<feature type="compositionally biased region" description="Polar residues" evidence="10">
    <location>
        <begin position="37"/>
        <end position="46"/>
    </location>
</feature>
<evidence type="ECO:0000256" key="5">
    <source>
        <dbReference type="ARBA" id="ARBA00023015"/>
    </source>
</evidence>
<dbReference type="Gene3D" id="4.10.280.10">
    <property type="entry name" value="Helix-loop-helix DNA-binding domain"/>
    <property type="match status" value="1"/>
</dbReference>
<dbReference type="SMART" id="SM00353">
    <property type="entry name" value="HLH"/>
    <property type="match status" value="1"/>
</dbReference>
<feature type="compositionally biased region" description="Basic residues" evidence="10">
    <location>
        <begin position="290"/>
        <end position="299"/>
    </location>
</feature>
<keyword evidence="6" id="KW-0238">DNA-binding</keyword>
<protein>
    <submittedName>
        <fullName evidence="13">DNA binding, transcription factor activity</fullName>
    </submittedName>
</protein>
<dbReference type="CDD" id="cd19748">
    <property type="entry name" value="bHLH-O_HEY1"/>
    <property type="match status" value="1"/>
</dbReference>
<organism evidence="13 14">
    <name type="scientific">Daphnia pulex</name>
    <name type="common">Water flea</name>
    <dbReference type="NCBI Taxonomy" id="6669"/>
    <lineage>
        <taxon>Eukaryota</taxon>
        <taxon>Metazoa</taxon>
        <taxon>Ecdysozoa</taxon>
        <taxon>Arthropoda</taxon>
        <taxon>Crustacea</taxon>
        <taxon>Branchiopoda</taxon>
        <taxon>Diplostraca</taxon>
        <taxon>Cladocera</taxon>
        <taxon>Anomopoda</taxon>
        <taxon>Daphniidae</taxon>
        <taxon>Daphnia</taxon>
    </lineage>
</organism>
<evidence type="ECO:0000256" key="8">
    <source>
        <dbReference type="ARBA" id="ARBA00023242"/>
    </source>
</evidence>
<dbReference type="Pfam" id="PF00010">
    <property type="entry name" value="HLH"/>
    <property type="match status" value="1"/>
</dbReference>
<evidence type="ECO:0000256" key="6">
    <source>
        <dbReference type="ARBA" id="ARBA00023125"/>
    </source>
</evidence>
<dbReference type="Pfam" id="PF07527">
    <property type="entry name" value="Hairy_orange"/>
    <property type="match status" value="1"/>
</dbReference>
<keyword evidence="7" id="KW-0804">Transcription</keyword>
<dbReference type="KEGG" id="dpx:DAPPUDRAFT_347250"/>
<dbReference type="OrthoDB" id="6371181at2759"/>
<evidence type="ECO:0000256" key="9">
    <source>
        <dbReference type="ARBA" id="ARBA00038262"/>
    </source>
</evidence>
<dbReference type="Proteomes" id="UP000000305">
    <property type="component" value="Unassembled WGS sequence"/>
</dbReference>
<evidence type="ECO:0000256" key="1">
    <source>
        <dbReference type="ARBA" id="ARBA00004123"/>
    </source>
</evidence>
<feature type="compositionally biased region" description="Low complexity" evidence="10">
    <location>
        <begin position="243"/>
        <end position="258"/>
    </location>
</feature>
<dbReference type="InterPro" id="IPR003650">
    <property type="entry name" value="Orange_dom"/>
</dbReference>
<feature type="domain" description="BHLH" evidence="11">
    <location>
        <begin position="48"/>
        <end position="103"/>
    </location>
</feature>
<evidence type="ECO:0000259" key="11">
    <source>
        <dbReference type="PROSITE" id="PS50888"/>
    </source>
</evidence>
<evidence type="ECO:0000256" key="2">
    <source>
        <dbReference type="ARBA" id="ARBA00022473"/>
    </source>
</evidence>
<dbReference type="InterPro" id="IPR050370">
    <property type="entry name" value="HES_HEY"/>
</dbReference>
<dbReference type="InParanoid" id="E9H2B3"/>
<keyword evidence="3" id="KW-0678">Repressor</keyword>
<accession>E9H2B3</accession>
<dbReference type="GO" id="GO:0046983">
    <property type="term" value="F:protein dimerization activity"/>
    <property type="evidence" value="ECO:0007669"/>
    <property type="project" value="InterPro"/>
</dbReference>